<keyword evidence="1" id="KW-1133">Transmembrane helix</keyword>
<feature type="transmembrane region" description="Helical" evidence="1">
    <location>
        <begin position="77"/>
        <end position="99"/>
    </location>
</feature>
<evidence type="ECO:0000313" key="2">
    <source>
        <dbReference type="EMBL" id="ORY66427.1"/>
    </source>
</evidence>
<dbReference type="EMBL" id="MCFJ01000005">
    <property type="protein sequence ID" value="ORY66427.1"/>
    <property type="molecule type" value="Genomic_DNA"/>
</dbReference>
<protein>
    <submittedName>
        <fullName evidence="2">Uncharacterized protein</fullName>
    </submittedName>
</protein>
<accession>A0A1Y2E4R3</accession>
<name>A0A1Y2E4R3_9PEZI</name>
<gene>
    <name evidence="2" type="ORF">BCR38DRAFT_179883</name>
</gene>
<evidence type="ECO:0000313" key="3">
    <source>
        <dbReference type="Proteomes" id="UP000193689"/>
    </source>
</evidence>
<keyword evidence="3" id="KW-1185">Reference proteome</keyword>
<dbReference type="InParanoid" id="A0A1Y2E4R3"/>
<comment type="caution">
    <text evidence="2">The sequence shown here is derived from an EMBL/GenBank/DDBJ whole genome shotgun (WGS) entry which is preliminary data.</text>
</comment>
<dbReference type="Proteomes" id="UP000193689">
    <property type="component" value="Unassembled WGS sequence"/>
</dbReference>
<keyword evidence="1" id="KW-0472">Membrane</keyword>
<organism evidence="2 3">
    <name type="scientific">Pseudomassariella vexata</name>
    <dbReference type="NCBI Taxonomy" id="1141098"/>
    <lineage>
        <taxon>Eukaryota</taxon>
        <taxon>Fungi</taxon>
        <taxon>Dikarya</taxon>
        <taxon>Ascomycota</taxon>
        <taxon>Pezizomycotina</taxon>
        <taxon>Sordariomycetes</taxon>
        <taxon>Xylariomycetidae</taxon>
        <taxon>Amphisphaeriales</taxon>
        <taxon>Pseudomassariaceae</taxon>
        <taxon>Pseudomassariella</taxon>
    </lineage>
</organism>
<evidence type="ECO:0000256" key="1">
    <source>
        <dbReference type="SAM" id="Phobius"/>
    </source>
</evidence>
<keyword evidence="1" id="KW-0812">Transmembrane</keyword>
<reference evidence="2 3" key="1">
    <citation type="submission" date="2016-07" db="EMBL/GenBank/DDBJ databases">
        <title>Pervasive Adenine N6-methylation of Active Genes in Fungi.</title>
        <authorList>
            <consortium name="DOE Joint Genome Institute"/>
            <person name="Mondo S.J."/>
            <person name="Dannebaum R.O."/>
            <person name="Kuo R.C."/>
            <person name="Labutti K."/>
            <person name="Haridas S."/>
            <person name="Kuo A."/>
            <person name="Salamov A."/>
            <person name="Ahrendt S.R."/>
            <person name="Lipzen A."/>
            <person name="Sullivan W."/>
            <person name="Andreopoulos W.B."/>
            <person name="Clum A."/>
            <person name="Lindquist E."/>
            <person name="Daum C."/>
            <person name="Ramamoorthy G.K."/>
            <person name="Gryganskyi A."/>
            <person name="Culley D."/>
            <person name="Magnuson J.K."/>
            <person name="James T.Y."/>
            <person name="O'Malley M.A."/>
            <person name="Stajich J.E."/>
            <person name="Spatafora J.W."/>
            <person name="Visel A."/>
            <person name="Grigoriev I.V."/>
        </authorList>
    </citation>
    <scope>NUCLEOTIDE SEQUENCE [LARGE SCALE GENOMIC DNA]</scope>
    <source>
        <strain evidence="2 3">CBS 129021</strain>
    </source>
</reference>
<dbReference type="GeneID" id="63770136"/>
<sequence length="153" mass="17189">MPAVIIDQIIRTWISNETASNVRYQQPTTGRALLPKLVCQDLLHGSTAVPSPPGQEATPSYLQYSPLIPPLAEGLRWLFLSLLLFLLASAVHSLVDYFLSYRQILFYSKPAGPATLHLFSLRTTACCYILLPRGQTRHTVDLRYLLCWSLFGL</sequence>
<proteinExistence type="predicted"/>
<dbReference type="RefSeq" id="XP_040717391.1">
    <property type="nucleotide sequence ID" value="XM_040853924.1"/>
</dbReference>
<dbReference type="AlphaFoldDB" id="A0A1Y2E4R3"/>